<dbReference type="Proteomes" id="UP000314980">
    <property type="component" value="Unassembled WGS sequence"/>
</dbReference>
<evidence type="ECO:0000313" key="2">
    <source>
        <dbReference type="Proteomes" id="UP000314980"/>
    </source>
</evidence>
<dbReference type="Ensembl" id="ENSLCAT00010054737.1">
    <property type="protein sequence ID" value="ENSLCAP00010053371.1"/>
    <property type="gene ID" value="ENSLCAG00010024814.1"/>
</dbReference>
<dbReference type="STRING" id="8187.ENSLCAP00010053371"/>
<organism evidence="1 2">
    <name type="scientific">Lates calcarifer</name>
    <name type="common">Barramundi</name>
    <name type="synonym">Holocentrus calcarifer</name>
    <dbReference type="NCBI Taxonomy" id="8187"/>
    <lineage>
        <taxon>Eukaryota</taxon>
        <taxon>Metazoa</taxon>
        <taxon>Chordata</taxon>
        <taxon>Craniata</taxon>
        <taxon>Vertebrata</taxon>
        <taxon>Euteleostomi</taxon>
        <taxon>Actinopterygii</taxon>
        <taxon>Neopterygii</taxon>
        <taxon>Teleostei</taxon>
        <taxon>Neoteleostei</taxon>
        <taxon>Acanthomorphata</taxon>
        <taxon>Carangaria</taxon>
        <taxon>Carangaria incertae sedis</taxon>
        <taxon>Centropomidae</taxon>
        <taxon>Lates</taxon>
    </lineage>
</organism>
<reference evidence="2" key="1">
    <citation type="submission" date="2015-09" db="EMBL/GenBank/DDBJ databases">
        <authorList>
            <person name="Sai Rama Sridatta P."/>
        </authorList>
    </citation>
    <scope>NUCLEOTIDE SEQUENCE [LARGE SCALE GENOMIC DNA]</scope>
</reference>
<name>A0A4W6FRY7_LATCA</name>
<evidence type="ECO:0000313" key="1">
    <source>
        <dbReference type="Ensembl" id="ENSLCAP00010053371.1"/>
    </source>
</evidence>
<reference evidence="1" key="2">
    <citation type="submission" date="2025-08" db="UniProtKB">
        <authorList>
            <consortium name="Ensembl"/>
        </authorList>
    </citation>
    <scope>IDENTIFICATION</scope>
</reference>
<accession>A0A4W6FRY7</accession>
<dbReference type="GeneTree" id="ENSGT01000000216273"/>
<dbReference type="AlphaFoldDB" id="A0A4W6FRY7"/>
<sequence>MTLKIRKPTQLKSLTTRGNNICYFILTNSFPLNTFLVEPKIKSKKR</sequence>
<dbReference type="Gene3D" id="2.30.30.100">
    <property type="match status" value="1"/>
</dbReference>
<keyword evidence="2" id="KW-1185">Reference proteome</keyword>
<reference evidence="1" key="3">
    <citation type="submission" date="2025-09" db="UniProtKB">
        <authorList>
            <consortium name="Ensembl"/>
        </authorList>
    </citation>
    <scope>IDENTIFICATION</scope>
</reference>
<protein>
    <submittedName>
        <fullName evidence="1">Uncharacterized protein</fullName>
    </submittedName>
</protein>
<dbReference type="InParanoid" id="A0A4W6FRY7"/>
<proteinExistence type="predicted"/>